<dbReference type="OrthoDB" id="5343771at2"/>
<keyword evidence="2" id="KW-0805">Transcription regulation</keyword>
<dbReference type="SMART" id="SM00347">
    <property type="entry name" value="HTH_MARR"/>
    <property type="match status" value="1"/>
</dbReference>
<sequence>MNANELKLHLDSKDDDHICSKSDIGYVTLPLIMLSQKLLTKIENLLSKKYNLSNSEIDVLASLYSCKDEKHTLTPTKLYEKLLFSSGGMTKVLKKLELKEFIKRLDNIEDKRSKLVQLTPLGKNIVEKSLSEVIELEENFFIHLNEKDRKRLSDSLFHALGDHDRE</sequence>
<evidence type="ECO:0000256" key="3">
    <source>
        <dbReference type="ARBA" id="ARBA00023125"/>
    </source>
</evidence>
<reference evidence="9 10" key="1">
    <citation type="submission" date="2019-09" db="EMBL/GenBank/DDBJ databases">
        <title>Sulfurimonas gotlandica sp. nov., a chemoautotrophic and psychrotolerant epsilonproteobacterium isolated from a pelagic redoxcline, and an emended description of the genus Sulfurimonas.</title>
        <authorList>
            <person name="Wang S."/>
            <person name="Jiang L."/>
            <person name="Shao S."/>
        </authorList>
    </citation>
    <scope>NUCLEOTIDE SEQUENCE [LARGE SCALE GENOMIC DNA]</scope>
    <source>
        <strain evidence="9 10">GYSZ_1</strain>
    </source>
</reference>
<dbReference type="RefSeq" id="WP_152306615.1">
    <property type="nucleotide sequence ID" value="NZ_CP043617.1"/>
</dbReference>
<dbReference type="PRINTS" id="PR00598">
    <property type="entry name" value="HTHMARR"/>
</dbReference>
<dbReference type="InterPro" id="IPR036388">
    <property type="entry name" value="WH-like_DNA-bd_sf"/>
</dbReference>
<name>A0A5P8NZ10_9BACT</name>
<accession>A0A5P8NZ10</accession>
<protein>
    <recommendedName>
        <fullName evidence="6">HTH-type transcriptional regulator SarZ</fullName>
    </recommendedName>
    <alternativeName>
        <fullName evidence="7">Staphylococcal accessory regulator Z</fullName>
    </alternativeName>
</protein>
<dbReference type="Pfam" id="PF22381">
    <property type="entry name" value="Staph_reg_Sar_Rot"/>
    <property type="match status" value="1"/>
</dbReference>
<evidence type="ECO:0000313" key="10">
    <source>
        <dbReference type="Proteomes" id="UP000326944"/>
    </source>
</evidence>
<keyword evidence="10" id="KW-1185">Reference proteome</keyword>
<dbReference type="AlphaFoldDB" id="A0A5P8NZ10"/>
<dbReference type="GO" id="GO:0003700">
    <property type="term" value="F:DNA-binding transcription factor activity"/>
    <property type="evidence" value="ECO:0007669"/>
    <property type="project" value="InterPro"/>
</dbReference>
<evidence type="ECO:0000256" key="5">
    <source>
        <dbReference type="ARBA" id="ARBA00046337"/>
    </source>
</evidence>
<gene>
    <name evidence="9" type="ORF">FJR48_02605</name>
</gene>
<dbReference type="GO" id="GO:0005737">
    <property type="term" value="C:cytoplasm"/>
    <property type="evidence" value="ECO:0007669"/>
    <property type="project" value="UniProtKB-SubCell"/>
</dbReference>
<proteinExistence type="inferred from homology"/>
<evidence type="ECO:0000256" key="7">
    <source>
        <dbReference type="ARBA" id="ARBA00047207"/>
    </source>
</evidence>
<dbReference type="InterPro" id="IPR036390">
    <property type="entry name" value="WH_DNA-bd_sf"/>
</dbReference>
<evidence type="ECO:0000259" key="8">
    <source>
        <dbReference type="PROSITE" id="PS50995"/>
    </source>
</evidence>
<evidence type="ECO:0000256" key="4">
    <source>
        <dbReference type="ARBA" id="ARBA00023163"/>
    </source>
</evidence>
<dbReference type="InterPro" id="IPR055166">
    <property type="entry name" value="Transc_reg_Sar_Rot_HTH"/>
</dbReference>
<evidence type="ECO:0000256" key="2">
    <source>
        <dbReference type="ARBA" id="ARBA00023015"/>
    </source>
</evidence>
<dbReference type="Proteomes" id="UP000326944">
    <property type="component" value="Chromosome"/>
</dbReference>
<dbReference type="InterPro" id="IPR000835">
    <property type="entry name" value="HTH_MarR-typ"/>
</dbReference>
<keyword evidence="3" id="KW-0238">DNA-binding</keyword>
<dbReference type="PROSITE" id="PS50995">
    <property type="entry name" value="HTH_MARR_2"/>
    <property type="match status" value="1"/>
</dbReference>
<feature type="domain" description="HTH marR-type" evidence="8">
    <location>
        <begin position="24"/>
        <end position="161"/>
    </location>
</feature>
<dbReference type="SUPFAM" id="SSF46785">
    <property type="entry name" value="Winged helix' DNA-binding domain"/>
    <property type="match status" value="1"/>
</dbReference>
<dbReference type="PANTHER" id="PTHR42756:SF1">
    <property type="entry name" value="TRANSCRIPTIONAL REPRESSOR OF EMRAB OPERON"/>
    <property type="match status" value="1"/>
</dbReference>
<dbReference type="EMBL" id="CP043617">
    <property type="protein sequence ID" value="QFR48672.1"/>
    <property type="molecule type" value="Genomic_DNA"/>
</dbReference>
<comment type="similarity">
    <text evidence="5">Belongs to the SarZ family.</text>
</comment>
<evidence type="ECO:0000256" key="1">
    <source>
        <dbReference type="ARBA" id="ARBA00004496"/>
    </source>
</evidence>
<dbReference type="GO" id="GO:0003677">
    <property type="term" value="F:DNA binding"/>
    <property type="evidence" value="ECO:0007669"/>
    <property type="project" value="UniProtKB-KW"/>
</dbReference>
<evidence type="ECO:0000313" key="9">
    <source>
        <dbReference type="EMBL" id="QFR48672.1"/>
    </source>
</evidence>
<organism evidence="9 10">
    <name type="scientific">Sulfurimonas lithotrophica</name>
    <dbReference type="NCBI Taxonomy" id="2590022"/>
    <lineage>
        <taxon>Bacteria</taxon>
        <taxon>Pseudomonadati</taxon>
        <taxon>Campylobacterota</taxon>
        <taxon>Epsilonproteobacteria</taxon>
        <taxon>Campylobacterales</taxon>
        <taxon>Sulfurimonadaceae</taxon>
        <taxon>Sulfurimonas</taxon>
    </lineage>
</organism>
<comment type="subcellular location">
    <subcellularLocation>
        <location evidence="1">Cytoplasm</location>
    </subcellularLocation>
</comment>
<keyword evidence="4" id="KW-0804">Transcription</keyword>
<evidence type="ECO:0000256" key="6">
    <source>
        <dbReference type="ARBA" id="ARBA00047188"/>
    </source>
</evidence>
<dbReference type="KEGG" id="sulg:FJR48_02605"/>
<dbReference type="Gene3D" id="1.10.10.10">
    <property type="entry name" value="Winged helix-like DNA-binding domain superfamily/Winged helix DNA-binding domain"/>
    <property type="match status" value="1"/>
</dbReference>
<dbReference type="PANTHER" id="PTHR42756">
    <property type="entry name" value="TRANSCRIPTIONAL REGULATOR, MARR"/>
    <property type="match status" value="1"/>
</dbReference>